<comment type="caution">
    <text evidence="3">The sequence shown here is derived from an EMBL/GenBank/DDBJ whole genome shotgun (WGS) entry which is preliminary data.</text>
</comment>
<evidence type="ECO:0000256" key="1">
    <source>
        <dbReference type="SAM" id="MobiDB-lite"/>
    </source>
</evidence>
<evidence type="ECO:0000259" key="2">
    <source>
        <dbReference type="Pfam" id="PF13926"/>
    </source>
</evidence>
<reference evidence="3" key="1">
    <citation type="journal article" date="2021" name="Genome Biol. Evol.">
        <title>The assembled and annotated genome of the fairy-ring fungus Marasmius oreades.</title>
        <authorList>
            <person name="Hiltunen M."/>
            <person name="Ament-Velasquez S.L."/>
            <person name="Johannesson H."/>
        </authorList>
    </citation>
    <scope>NUCLEOTIDE SEQUENCE</scope>
    <source>
        <strain evidence="3">03SP1</strain>
    </source>
</reference>
<feature type="compositionally biased region" description="Acidic residues" evidence="1">
    <location>
        <begin position="406"/>
        <end position="422"/>
    </location>
</feature>
<proteinExistence type="predicted"/>
<keyword evidence="4" id="KW-1185">Reference proteome</keyword>
<dbReference type="EMBL" id="CM032185">
    <property type="protein sequence ID" value="KAG7092473.1"/>
    <property type="molecule type" value="Genomic_DNA"/>
</dbReference>
<name>A0A9P7S0S7_9AGAR</name>
<organism evidence="3 4">
    <name type="scientific">Marasmius oreades</name>
    <name type="common">fairy-ring Marasmius</name>
    <dbReference type="NCBI Taxonomy" id="181124"/>
    <lineage>
        <taxon>Eukaryota</taxon>
        <taxon>Fungi</taxon>
        <taxon>Dikarya</taxon>
        <taxon>Basidiomycota</taxon>
        <taxon>Agaricomycotina</taxon>
        <taxon>Agaricomycetes</taxon>
        <taxon>Agaricomycetidae</taxon>
        <taxon>Agaricales</taxon>
        <taxon>Marasmiineae</taxon>
        <taxon>Marasmiaceae</taxon>
        <taxon>Marasmius</taxon>
    </lineage>
</organism>
<dbReference type="Proteomes" id="UP001049176">
    <property type="component" value="Chromosome 5"/>
</dbReference>
<feature type="region of interest" description="Disordered" evidence="1">
    <location>
        <begin position="206"/>
        <end position="256"/>
    </location>
</feature>
<accession>A0A9P7S0S7</accession>
<feature type="compositionally biased region" description="Basic and acidic residues" evidence="1">
    <location>
        <begin position="239"/>
        <end position="248"/>
    </location>
</feature>
<dbReference type="PANTHER" id="PTHR14689:SF0">
    <property type="entry name" value="COILED-COIL DOMAIN-CONTAINING PROTEIN 82"/>
    <property type="match status" value="1"/>
</dbReference>
<protein>
    <recommendedName>
        <fullName evidence="2">DUF4211 domain-containing protein</fullName>
    </recommendedName>
</protein>
<dbReference type="Pfam" id="PF13926">
    <property type="entry name" value="DUF4211"/>
    <property type="match status" value="1"/>
</dbReference>
<dbReference type="RefSeq" id="XP_043008943.1">
    <property type="nucleotide sequence ID" value="XM_043153659.1"/>
</dbReference>
<dbReference type="PANTHER" id="PTHR14689">
    <property type="entry name" value="PHORBOL-ESTER_DAG-TYPE DOMAIN-CONTAINING PROTEIN"/>
    <property type="match status" value="1"/>
</dbReference>
<dbReference type="OrthoDB" id="21499at2759"/>
<dbReference type="KEGG" id="more:E1B28_008825"/>
<dbReference type="AlphaFoldDB" id="A0A9P7S0S7"/>
<evidence type="ECO:0000313" key="4">
    <source>
        <dbReference type="Proteomes" id="UP001049176"/>
    </source>
</evidence>
<feature type="region of interest" description="Disordered" evidence="1">
    <location>
        <begin position="1"/>
        <end position="181"/>
    </location>
</feature>
<feature type="compositionally biased region" description="Basic residues" evidence="1">
    <location>
        <begin position="37"/>
        <end position="54"/>
    </location>
</feature>
<sequence length="538" mass="61650">MAPQKRARKDQGTPKLTQTSLLDHMPSSPAKSTRSPTKPKSRRSPTKSQLKARLHLSDNSDDETSDIAAIRFEPLQQSSGDDDEEEETLRTRTLAPKRKKVVIASDDSESEGDILVSRRKRKQTETRTTTVKKSTKRKQSVSTTDSEDVPIQPKRRRRLVKGERASSSIPSEESSEDDLGTDHILNDRFRARGKQTAFQRNLEKLKRKKQGKPMELPESDRENGGFGEEEFIPFAGAKPHVERSNGSKDEDEDEEVDDFASDNDFIVEDDNNAPAVLPLEFSMESHQDLSHQFKKIFQFFVHIATRQPSDRHDFMLNQLESEEYFSVPLQMFRRKLLGLRDSLVASSVWRPEFKNALERHPNFDLVHLDFAFPGCDACHLGARMSTYSARLSGKKYCHLGYEVQAESESEDDEDDEDNDESASDISSQKRRTVLVEFNLGRFCARRTRVYHDITHWEYSLFKSVDQEVRALQGGEDTGFVRVAFAGGRKPPEDIQDADAICEWLDERRVIDFEWQRLNGVMENARNLEMMAKRGQDLD</sequence>
<evidence type="ECO:0000313" key="3">
    <source>
        <dbReference type="EMBL" id="KAG7092473.1"/>
    </source>
</evidence>
<feature type="region of interest" description="Disordered" evidence="1">
    <location>
        <begin position="406"/>
        <end position="427"/>
    </location>
</feature>
<dbReference type="GO" id="GO:0005634">
    <property type="term" value="C:nucleus"/>
    <property type="evidence" value="ECO:0007669"/>
    <property type="project" value="TreeGrafter"/>
</dbReference>
<dbReference type="InterPro" id="IPR025451">
    <property type="entry name" value="DUF4211"/>
</dbReference>
<dbReference type="GeneID" id="66077901"/>
<feature type="domain" description="DUF4211" evidence="2">
    <location>
        <begin position="264"/>
        <end position="396"/>
    </location>
</feature>
<gene>
    <name evidence="3" type="ORF">E1B28_008825</name>
</gene>